<dbReference type="OrthoDB" id="2537459at2759"/>
<dbReference type="RefSeq" id="XP_020047462.1">
    <property type="nucleotide sequence ID" value="XM_020190572.1"/>
</dbReference>
<dbReference type="AlphaFoldDB" id="A0A1D2VHQ1"/>
<sequence length="108" mass="11922">MSTLIIIIIIFFSFLINLSYSIDLCNSLNSAQSQVSVSIYQSNGLCQNHCSDLNYAYAILLNKNCWCSNLTPDPDDDVSTSECNDSCPGYPDDSCGSVSDSYYAYIQI</sequence>
<dbReference type="PROSITE" id="PS51212">
    <property type="entry name" value="WSC"/>
    <property type="match status" value="1"/>
</dbReference>
<dbReference type="SMART" id="SM00321">
    <property type="entry name" value="WSC"/>
    <property type="match status" value="1"/>
</dbReference>
<accession>A0A1D2VHQ1</accession>
<dbReference type="Pfam" id="PF01822">
    <property type="entry name" value="WSC"/>
    <property type="match status" value="1"/>
</dbReference>
<keyword evidence="4" id="KW-1185">Reference proteome</keyword>
<feature type="chain" id="PRO_5008910468" description="WSC domain-containing protein" evidence="1">
    <location>
        <begin position="22"/>
        <end position="108"/>
    </location>
</feature>
<gene>
    <name evidence="3" type="ORF">ASCRUDRAFT_35093</name>
</gene>
<dbReference type="Proteomes" id="UP000095038">
    <property type="component" value="Unassembled WGS sequence"/>
</dbReference>
<evidence type="ECO:0000313" key="4">
    <source>
        <dbReference type="Proteomes" id="UP000095038"/>
    </source>
</evidence>
<dbReference type="InParanoid" id="A0A1D2VHQ1"/>
<evidence type="ECO:0000256" key="1">
    <source>
        <dbReference type="SAM" id="SignalP"/>
    </source>
</evidence>
<dbReference type="InterPro" id="IPR002889">
    <property type="entry name" value="WSC_carb-bd"/>
</dbReference>
<protein>
    <recommendedName>
        <fullName evidence="2">WSC domain-containing protein</fullName>
    </recommendedName>
</protein>
<name>A0A1D2VHQ1_9ASCO</name>
<feature type="non-terminal residue" evidence="3">
    <location>
        <position position="108"/>
    </location>
</feature>
<dbReference type="GeneID" id="30964208"/>
<evidence type="ECO:0000259" key="2">
    <source>
        <dbReference type="PROSITE" id="PS51212"/>
    </source>
</evidence>
<feature type="domain" description="WSC" evidence="2">
    <location>
        <begin position="19"/>
        <end position="108"/>
    </location>
</feature>
<evidence type="ECO:0000313" key="3">
    <source>
        <dbReference type="EMBL" id="ODV61155.1"/>
    </source>
</evidence>
<dbReference type="EMBL" id="KV454480">
    <property type="protein sequence ID" value="ODV61155.1"/>
    <property type="molecule type" value="Genomic_DNA"/>
</dbReference>
<keyword evidence="1" id="KW-0732">Signal</keyword>
<dbReference type="STRING" id="1344418.A0A1D2VHQ1"/>
<reference evidence="4" key="1">
    <citation type="submission" date="2016-05" db="EMBL/GenBank/DDBJ databases">
        <title>Comparative genomics of biotechnologically important yeasts.</title>
        <authorList>
            <consortium name="DOE Joint Genome Institute"/>
            <person name="Riley R."/>
            <person name="Haridas S."/>
            <person name="Wolfe K.H."/>
            <person name="Lopes M.R."/>
            <person name="Hittinger C.T."/>
            <person name="Goker M."/>
            <person name="Salamov A."/>
            <person name="Wisecaver J."/>
            <person name="Long T.M."/>
            <person name="Aerts A.L."/>
            <person name="Barry K."/>
            <person name="Choi C."/>
            <person name="Clum A."/>
            <person name="Coughlan A.Y."/>
            <person name="Deshpande S."/>
            <person name="Douglass A.P."/>
            <person name="Hanson S.J."/>
            <person name="Klenk H.-P."/>
            <person name="Labutti K."/>
            <person name="Lapidus A."/>
            <person name="Lindquist E."/>
            <person name="Lipzen A."/>
            <person name="Meier-Kolthoff J.P."/>
            <person name="Ohm R.A."/>
            <person name="Otillar R.P."/>
            <person name="Pangilinan J."/>
            <person name="Peng Y."/>
            <person name="Rokas A."/>
            <person name="Rosa C.A."/>
            <person name="Scheuner C."/>
            <person name="Sibirny A.A."/>
            <person name="Slot J.C."/>
            <person name="Stielow J.B."/>
            <person name="Sun H."/>
            <person name="Kurtzman C.P."/>
            <person name="Blackwell M."/>
            <person name="Grigoriev I.V."/>
            <person name="Jeffries T.W."/>
        </authorList>
    </citation>
    <scope>NUCLEOTIDE SEQUENCE [LARGE SCALE GENOMIC DNA]</scope>
    <source>
        <strain evidence="4">DSM 1968</strain>
    </source>
</reference>
<organism evidence="3 4">
    <name type="scientific">Ascoidea rubescens DSM 1968</name>
    <dbReference type="NCBI Taxonomy" id="1344418"/>
    <lineage>
        <taxon>Eukaryota</taxon>
        <taxon>Fungi</taxon>
        <taxon>Dikarya</taxon>
        <taxon>Ascomycota</taxon>
        <taxon>Saccharomycotina</taxon>
        <taxon>Saccharomycetes</taxon>
        <taxon>Ascoideaceae</taxon>
        <taxon>Ascoidea</taxon>
    </lineage>
</organism>
<feature type="signal peptide" evidence="1">
    <location>
        <begin position="1"/>
        <end position="21"/>
    </location>
</feature>
<proteinExistence type="predicted"/>